<keyword evidence="2" id="KW-0804">Transcription</keyword>
<dbReference type="InterPro" id="IPR036388">
    <property type="entry name" value="WH-like_DNA-bd_sf"/>
</dbReference>
<feature type="domain" description="HTH deoR-type" evidence="3">
    <location>
        <begin position="2"/>
        <end position="57"/>
    </location>
</feature>
<evidence type="ECO:0000313" key="4">
    <source>
        <dbReference type="EMBL" id="MFC5663299.1"/>
    </source>
</evidence>
<dbReference type="InterPro" id="IPR001034">
    <property type="entry name" value="DeoR_HTH"/>
</dbReference>
<dbReference type="PANTHER" id="PTHR34580:SF1">
    <property type="entry name" value="PROTEIN PAFC"/>
    <property type="match status" value="1"/>
</dbReference>
<protein>
    <submittedName>
        <fullName evidence="4">Helix-turn-helix transcriptional regulator</fullName>
    </submittedName>
</protein>
<dbReference type="InterPro" id="IPR057727">
    <property type="entry name" value="WCX_dom"/>
</dbReference>
<dbReference type="InterPro" id="IPR036390">
    <property type="entry name" value="WH_DNA-bd_sf"/>
</dbReference>
<reference evidence="5" key="1">
    <citation type="journal article" date="2019" name="Int. J. Syst. Evol. Microbiol.">
        <title>The Global Catalogue of Microorganisms (GCM) 10K type strain sequencing project: providing services to taxonomists for standard genome sequencing and annotation.</title>
        <authorList>
            <consortium name="The Broad Institute Genomics Platform"/>
            <consortium name="The Broad Institute Genome Sequencing Center for Infectious Disease"/>
            <person name="Wu L."/>
            <person name="Ma J."/>
        </authorList>
    </citation>
    <scope>NUCLEOTIDE SEQUENCE [LARGE SCALE GENOMIC DNA]</scope>
    <source>
        <strain evidence="5">CGMCC 4.1437</strain>
    </source>
</reference>
<dbReference type="PANTHER" id="PTHR34580">
    <property type="match status" value="1"/>
</dbReference>
<dbReference type="PROSITE" id="PS51000">
    <property type="entry name" value="HTH_DEOR_2"/>
    <property type="match status" value="1"/>
</dbReference>
<dbReference type="InterPro" id="IPR051534">
    <property type="entry name" value="CBASS_pafABC_assoc_protein"/>
</dbReference>
<gene>
    <name evidence="4" type="ORF">ACFP3U_09950</name>
</gene>
<keyword evidence="1" id="KW-0805">Transcription regulation</keyword>
<dbReference type="InterPro" id="IPR013196">
    <property type="entry name" value="HTH_11"/>
</dbReference>
<dbReference type="Gene3D" id="1.10.10.10">
    <property type="entry name" value="Winged helix-like DNA-binding domain superfamily/Winged helix DNA-binding domain"/>
    <property type="match status" value="1"/>
</dbReference>
<evidence type="ECO:0000313" key="5">
    <source>
        <dbReference type="Proteomes" id="UP001595975"/>
    </source>
</evidence>
<comment type="caution">
    <text evidence="4">The sequence shown here is derived from an EMBL/GenBank/DDBJ whole genome shotgun (WGS) entry which is preliminary data.</text>
</comment>
<dbReference type="InterPro" id="IPR026881">
    <property type="entry name" value="WYL_dom"/>
</dbReference>
<sequence length="337" mass="36267">MRTARAISLLLLLQARRSMTGAELAAELEVSERTVQRDVLALAEAGVPVYADRGRAGGYRLLDGYRTRLTGLDRAEAEVLLLAGLPGPLGDMGLADPALAARLKVAGELGEAPSTGARRFHLDAPGWFRDAPVPPLLAEVSRAVWGGRLLRVRYRRRPDADPVERLLRPSGLVLKAGAWYLVARPDGGGDSAEHGEHRVYRVDRLVTAEASDRRFAPDEGDEGFDLAAFWEAKAAGFARSLLRETVIVRLTPRGVERLPHLLEPVAVQEALAGAGPPDGHGRVTVRLPVESLEVGYEELLRLGPEAEVLEPPALRRRLAEAAARTAALYGAPAADAP</sequence>
<keyword evidence="5" id="KW-1185">Reference proteome</keyword>
<dbReference type="Pfam" id="PF25583">
    <property type="entry name" value="WCX"/>
    <property type="match status" value="1"/>
</dbReference>
<name>A0ABW0X2A6_9ACTN</name>
<dbReference type="PROSITE" id="PS52050">
    <property type="entry name" value="WYL"/>
    <property type="match status" value="1"/>
</dbReference>
<dbReference type="InterPro" id="IPR028349">
    <property type="entry name" value="PafC-like"/>
</dbReference>
<dbReference type="Pfam" id="PF13280">
    <property type="entry name" value="WYL"/>
    <property type="match status" value="1"/>
</dbReference>
<evidence type="ECO:0000256" key="1">
    <source>
        <dbReference type="ARBA" id="ARBA00023015"/>
    </source>
</evidence>
<organism evidence="4 5">
    <name type="scientific">Kitasatospora misakiensis</name>
    <dbReference type="NCBI Taxonomy" id="67330"/>
    <lineage>
        <taxon>Bacteria</taxon>
        <taxon>Bacillati</taxon>
        <taxon>Actinomycetota</taxon>
        <taxon>Actinomycetes</taxon>
        <taxon>Kitasatosporales</taxon>
        <taxon>Streptomycetaceae</taxon>
        <taxon>Kitasatospora</taxon>
    </lineage>
</organism>
<evidence type="ECO:0000259" key="3">
    <source>
        <dbReference type="PROSITE" id="PS51000"/>
    </source>
</evidence>
<dbReference type="SUPFAM" id="SSF46785">
    <property type="entry name" value="Winged helix' DNA-binding domain"/>
    <property type="match status" value="1"/>
</dbReference>
<dbReference type="PIRSF" id="PIRSF016838">
    <property type="entry name" value="PafC"/>
    <property type="match status" value="1"/>
</dbReference>
<proteinExistence type="predicted"/>
<dbReference type="Pfam" id="PF08279">
    <property type="entry name" value="HTH_11"/>
    <property type="match status" value="1"/>
</dbReference>
<dbReference type="RefSeq" id="WP_380224955.1">
    <property type="nucleotide sequence ID" value="NZ_JBHSOF010000009.1"/>
</dbReference>
<accession>A0ABW0X2A6</accession>
<dbReference type="EMBL" id="JBHSOF010000009">
    <property type="protein sequence ID" value="MFC5663299.1"/>
    <property type="molecule type" value="Genomic_DNA"/>
</dbReference>
<evidence type="ECO:0000256" key="2">
    <source>
        <dbReference type="ARBA" id="ARBA00023163"/>
    </source>
</evidence>
<dbReference type="Proteomes" id="UP001595975">
    <property type="component" value="Unassembled WGS sequence"/>
</dbReference>